<organism evidence="1 2">
    <name type="scientific">Bacillus spongiae</name>
    <dbReference type="NCBI Taxonomy" id="2683610"/>
    <lineage>
        <taxon>Bacteria</taxon>
        <taxon>Bacillati</taxon>
        <taxon>Bacillota</taxon>
        <taxon>Bacilli</taxon>
        <taxon>Bacillales</taxon>
        <taxon>Bacillaceae</taxon>
        <taxon>Bacillus</taxon>
    </lineage>
</organism>
<name>A0ABU8HCU5_9BACI</name>
<evidence type="ECO:0000313" key="1">
    <source>
        <dbReference type="EMBL" id="MEI5907051.1"/>
    </source>
</evidence>
<sequence>MNLEKFFIKDDNEFELLKEKVMTIFNEKINLPEQVFSQEFGNFKFEEFDWAMSGEFWKTLKKLAVHTNDEFVLTAVIEPNPVDYFHKEFKYYNWIKMSIDLSTDNYFELLELGPEESPADAVLYNSYTVVWLSPSMKWAIWGEREYGICVIGLNDTVHHNSKLLSSLKSWRSIDSTVLSWIGANFMSEESRQKFVETIFSNYSQGN</sequence>
<keyword evidence="2" id="KW-1185">Reference proteome</keyword>
<proteinExistence type="predicted"/>
<reference evidence="1 2" key="1">
    <citation type="journal article" date="2018" name="J. Microbiol.">
        <title>Bacillus spongiae sp. nov., isolated from sponge of Jeju Island.</title>
        <authorList>
            <person name="Lee G.E."/>
            <person name="Im W.T."/>
            <person name="Park J.S."/>
        </authorList>
    </citation>
    <scope>NUCLEOTIDE SEQUENCE [LARGE SCALE GENOMIC DNA]</scope>
    <source>
        <strain evidence="1 2">135PIL107-10</strain>
    </source>
</reference>
<dbReference type="Proteomes" id="UP001312865">
    <property type="component" value="Unassembled WGS sequence"/>
</dbReference>
<protein>
    <submittedName>
        <fullName evidence="1">Uncharacterized protein</fullName>
    </submittedName>
</protein>
<comment type="caution">
    <text evidence="1">The sequence shown here is derived from an EMBL/GenBank/DDBJ whole genome shotgun (WGS) entry which is preliminary data.</text>
</comment>
<dbReference type="EMBL" id="JBBAXC010000005">
    <property type="protein sequence ID" value="MEI5907051.1"/>
    <property type="molecule type" value="Genomic_DNA"/>
</dbReference>
<dbReference type="RefSeq" id="WP_336586486.1">
    <property type="nucleotide sequence ID" value="NZ_JBBAXC010000005.1"/>
</dbReference>
<accession>A0ABU8HCU5</accession>
<gene>
    <name evidence="1" type="ORF">WAK64_08275</name>
</gene>
<evidence type="ECO:0000313" key="2">
    <source>
        <dbReference type="Proteomes" id="UP001312865"/>
    </source>
</evidence>